<evidence type="ECO:0000259" key="2">
    <source>
        <dbReference type="Pfam" id="PF17482"/>
    </source>
</evidence>
<sequence length="139" mass="15791">ANLLNGANITTIIRDGGYRLWGNRTLSSDAKWAFVTRVRTTDMVMEAIQTGMKWAVDRGITKTYVKDVTETINAFMRDLKAQGAVINFEVYPDLEKTTATQIEQGKVYWTIRFTDVPPAENPIFQVEVTNQWLTEVLEA</sequence>
<comment type="caution">
    <text evidence="3">The sequence shown here is derived from an EMBL/GenBank/DDBJ whole genome shotgun (WGS) entry which is preliminary data.</text>
</comment>
<protein>
    <submittedName>
        <fullName evidence="3">Phage tail protein</fullName>
    </submittedName>
</protein>
<dbReference type="PANTHER" id="PTHR35861:SF1">
    <property type="entry name" value="PHAGE TAIL SHEATH PROTEIN"/>
    <property type="match status" value="1"/>
</dbReference>
<reference evidence="3 4" key="1">
    <citation type="submission" date="2017-08" db="EMBL/GenBank/DDBJ databases">
        <title>Genomic and metabolic characterisation of spoilage-associated Pseudomonas species.</title>
        <authorList>
            <person name="Stanborough T."/>
            <person name="Fegan N."/>
            <person name="Powell S.M."/>
            <person name="Singh T."/>
            <person name="Tamplin M.L."/>
            <person name="Chandry P.S."/>
        </authorList>
    </citation>
    <scope>NUCLEOTIDE SEQUENCE [LARGE SCALE GENOMIC DNA]</scope>
    <source>
        <strain evidence="3 4">F1820</strain>
    </source>
</reference>
<dbReference type="Proteomes" id="UP000216113">
    <property type="component" value="Unassembled WGS sequence"/>
</dbReference>
<accession>A0A266LKS8</accession>
<dbReference type="Pfam" id="PF17482">
    <property type="entry name" value="Phage_sheath_1C"/>
    <property type="match status" value="1"/>
</dbReference>
<gene>
    <name evidence="3" type="ORF">CJF43_24490</name>
</gene>
<dbReference type="RefSeq" id="WP_141232480.1">
    <property type="nucleotide sequence ID" value="NZ_JAAQYR010000018.1"/>
</dbReference>
<evidence type="ECO:0000256" key="1">
    <source>
        <dbReference type="ARBA" id="ARBA00008005"/>
    </source>
</evidence>
<dbReference type="EMBL" id="NQKL01000053">
    <property type="protein sequence ID" value="OZY38659.1"/>
    <property type="molecule type" value="Genomic_DNA"/>
</dbReference>
<feature type="non-terminal residue" evidence="3">
    <location>
        <position position="1"/>
    </location>
</feature>
<comment type="similarity">
    <text evidence="1">Belongs to the myoviridae tail sheath protein family.</text>
</comment>
<name>A0A266LKS8_PSEFR</name>
<organism evidence="3 4">
    <name type="scientific">Pseudomonas fragi</name>
    <dbReference type="NCBI Taxonomy" id="296"/>
    <lineage>
        <taxon>Bacteria</taxon>
        <taxon>Pseudomonadati</taxon>
        <taxon>Pseudomonadota</taxon>
        <taxon>Gammaproteobacteria</taxon>
        <taxon>Pseudomonadales</taxon>
        <taxon>Pseudomonadaceae</taxon>
        <taxon>Pseudomonas</taxon>
    </lineage>
</organism>
<dbReference type="PANTHER" id="PTHR35861">
    <property type="match status" value="1"/>
</dbReference>
<proteinExistence type="inferred from homology"/>
<feature type="domain" description="Tail sheath protein C-terminal" evidence="2">
    <location>
        <begin position="27"/>
        <end position="129"/>
    </location>
</feature>
<dbReference type="AlphaFoldDB" id="A0A266LKS8"/>
<evidence type="ECO:0000313" key="4">
    <source>
        <dbReference type="Proteomes" id="UP000216113"/>
    </source>
</evidence>
<dbReference type="InterPro" id="IPR052042">
    <property type="entry name" value="Tail_sheath_structural"/>
</dbReference>
<dbReference type="InterPro" id="IPR020287">
    <property type="entry name" value="Tail_sheath_C"/>
</dbReference>
<evidence type="ECO:0000313" key="3">
    <source>
        <dbReference type="EMBL" id="OZY38659.1"/>
    </source>
</evidence>